<evidence type="ECO:0000313" key="3">
    <source>
        <dbReference type="EMBL" id="KAF4446674.1"/>
    </source>
</evidence>
<organism evidence="3 4">
    <name type="scientific">Fusarium austroafricanum</name>
    <dbReference type="NCBI Taxonomy" id="2364996"/>
    <lineage>
        <taxon>Eukaryota</taxon>
        <taxon>Fungi</taxon>
        <taxon>Dikarya</taxon>
        <taxon>Ascomycota</taxon>
        <taxon>Pezizomycotina</taxon>
        <taxon>Sordariomycetes</taxon>
        <taxon>Hypocreomycetidae</taxon>
        <taxon>Hypocreales</taxon>
        <taxon>Nectriaceae</taxon>
        <taxon>Fusarium</taxon>
        <taxon>Fusarium concolor species complex</taxon>
    </lineage>
</organism>
<protein>
    <submittedName>
        <fullName evidence="3">Vegetative incompatibility protein het-e-1</fullName>
    </submittedName>
</protein>
<dbReference type="SUPFAM" id="SSF81301">
    <property type="entry name" value="Nucleotidyltransferase"/>
    <property type="match status" value="1"/>
</dbReference>
<keyword evidence="4" id="KW-1185">Reference proteome</keyword>
<evidence type="ECO:0000259" key="2">
    <source>
        <dbReference type="Pfam" id="PF24883"/>
    </source>
</evidence>
<evidence type="ECO:0000256" key="1">
    <source>
        <dbReference type="ARBA" id="ARBA00022737"/>
    </source>
</evidence>
<dbReference type="Proteomes" id="UP000605986">
    <property type="component" value="Unassembled WGS sequence"/>
</dbReference>
<accession>A0A8H4KB82</accession>
<dbReference type="SUPFAM" id="SSF52540">
    <property type="entry name" value="P-loop containing nucleoside triphosphate hydrolases"/>
    <property type="match status" value="1"/>
</dbReference>
<proteinExistence type="predicted"/>
<dbReference type="InterPro" id="IPR056884">
    <property type="entry name" value="NPHP3-like_N"/>
</dbReference>
<dbReference type="EMBL" id="JAADJG010000446">
    <property type="protein sequence ID" value="KAF4446674.1"/>
    <property type="molecule type" value="Genomic_DNA"/>
</dbReference>
<reference evidence="3" key="1">
    <citation type="submission" date="2020-01" db="EMBL/GenBank/DDBJ databases">
        <title>Identification and distribution of gene clusters putatively required for synthesis of sphingolipid metabolism inhibitors in phylogenetically diverse species of the filamentous fungus Fusarium.</title>
        <authorList>
            <person name="Kim H.-S."/>
            <person name="Busman M."/>
            <person name="Brown D.W."/>
            <person name="Divon H."/>
            <person name="Uhlig S."/>
            <person name="Proctor R.H."/>
        </authorList>
    </citation>
    <scope>NUCLEOTIDE SEQUENCE</scope>
    <source>
        <strain evidence="3">NRRL 53441</strain>
    </source>
</reference>
<dbReference type="OrthoDB" id="538223at2759"/>
<dbReference type="Gene3D" id="3.30.460.10">
    <property type="entry name" value="Beta Polymerase, domain 2"/>
    <property type="match status" value="1"/>
</dbReference>
<comment type="caution">
    <text evidence="3">The sequence shown here is derived from an EMBL/GenBank/DDBJ whole genome shotgun (WGS) entry which is preliminary data.</text>
</comment>
<feature type="domain" description="Nephrocystin 3-like N-terminal" evidence="2">
    <location>
        <begin position="115"/>
        <end position="145"/>
    </location>
</feature>
<sequence length="243" mass="27891">MQQAVYEDLAHQLHEKQIRATVYSRAKTSESISKSIERRQAAKPAGQTYQSIREIFDDLHDLVGFRVSIGELQQEDIAGEDIWEKIRMTEARFNSKDLEESPKCHKYTRLDVRKMIRQWVDDTNAETLLWLHAPAGTGKSTLARTHWSVRLWKTLRKSLQNQFDALLYKPLSYIRSQHGDMLIIIDALDECTRPNDIPLLLKLFASLRDLDNFRLCVQDRCTTREVSGGNQMGDQAGAGGWSG</sequence>
<dbReference type="Pfam" id="PF24883">
    <property type="entry name" value="NPHP3_N"/>
    <property type="match status" value="1"/>
</dbReference>
<evidence type="ECO:0000313" key="4">
    <source>
        <dbReference type="Proteomes" id="UP000605986"/>
    </source>
</evidence>
<dbReference type="InterPro" id="IPR043519">
    <property type="entry name" value="NT_sf"/>
</dbReference>
<name>A0A8H4KB82_9HYPO</name>
<dbReference type="InterPro" id="IPR027417">
    <property type="entry name" value="P-loop_NTPase"/>
</dbReference>
<gene>
    <name evidence="3" type="ORF">F53441_9716</name>
</gene>
<dbReference type="AlphaFoldDB" id="A0A8H4KB82"/>
<keyword evidence="1" id="KW-0677">Repeat</keyword>